<dbReference type="AlphaFoldDB" id="A0A108U706"/>
<evidence type="ECO:0000313" key="2">
    <source>
        <dbReference type="EMBL" id="KWS03714.1"/>
    </source>
</evidence>
<dbReference type="InterPro" id="IPR007497">
    <property type="entry name" value="SIMPL/DUF541"/>
</dbReference>
<sequence>MTRSSSTYTVARSRSIGNASIRNSLRPLALAAALAFGAATAMTASAQTPSGYVANDSTLLSVSATSDAKRTPNIATISTGVVTQAADANAAMRANAEQMAKVVAAIKAAGIAERDIQTSGINLSPQYRYVENQPPAITGYQANNNVNLVVRDLSKLGKILDSLVATGANQINGPTFDIDDKEKDVAFDEARRGAIEKAQARAEMYAKTLGMKVRRIVSVSEGGRFAPPMPMPMMAMRMEKAGAAADTSVSPGENTLSMSLDVVFELGK</sequence>
<gene>
    <name evidence="2" type="ORF">AZ78_1263</name>
</gene>
<organism evidence="2 3">
    <name type="scientific">Lysobacter capsici AZ78</name>
    <dbReference type="NCBI Taxonomy" id="1444315"/>
    <lineage>
        <taxon>Bacteria</taxon>
        <taxon>Pseudomonadati</taxon>
        <taxon>Pseudomonadota</taxon>
        <taxon>Gammaproteobacteria</taxon>
        <taxon>Lysobacterales</taxon>
        <taxon>Lysobacteraceae</taxon>
        <taxon>Lysobacter</taxon>
    </lineage>
</organism>
<comment type="caution">
    <text evidence="2">The sequence shown here is derived from an EMBL/GenBank/DDBJ whole genome shotgun (WGS) entry which is preliminary data.</text>
</comment>
<dbReference type="Gene3D" id="3.30.70.2970">
    <property type="entry name" value="Protein of unknown function (DUF541), domain 2"/>
    <property type="match status" value="1"/>
</dbReference>
<evidence type="ECO:0000256" key="1">
    <source>
        <dbReference type="SAM" id="SignalP"/>
    </source>
</evidence>
<accession>A0A108U706</accession>
<dbReference type="PANTHER" id="PTHR34387">
    <property type="entry name" value="SLR1258 PROTEIN"/>
    <property type="match status" value="1"/>
</dbReference>
<dbReference type="PANTHER" id="PTHR34387:SF1">
    <property type="entry name" value="PERIPLASMIC IMMUNOGENIC PROTEIN"/>
    <property type="match status" value="1"/>
</dbReference>
<dbReference type="EMBL" id="JAJA02000001">
    <property type="protein sequence ID" value="KWS03714.1"/>
    <property type="molecule type" value="Genomic_DNA"/>
</dbReference>
<name>A0A108U706_9GAMM</name>
<keyword evidence="1" id="KW-0732">Signal</keyword>
<dbReference type="Pfam" id="PF04402">
    <property type="entry name" value="SIMPL"/>
    <property type="match status" value="1"/>
</dbReference>
<evidence type="ECO:0008006" key="4">
    <source>
        <dbReference type="Google" id="ProtNLM"/>
    </source>
</evidence>
<keyword evidence="3" id="KW-1185">Reference proteome</keyword>
<evidence type="ECO:0000313" key="3">
    <source>
        <dbReference type="Proteomes" id="UP000023435"/>
    </source>
</evidence>
<dbReference type="InterPro" id="IPR052022">
    <property type="entry name" value="26kDa_periplasmic_antigen"/>
</dbReference>
<feature type="chain" id="PRO_5007131626" description="Outer membrane protein" evidence="1">
    <location>
        <begin position="47"/>
        <end position="268"/>
    </location>
</feature>
<dbReference type="GO" id="GO:0006974">
    <property type="term" value="P:DNA damage response"/>
    <property type="evidence" value="ECO:0007669"/>
    <property type="project" value="TreeGrafter"/>
</dbReference>
<reference evidence="2 3" key="1">
    <citation type="journal article" date="2014" name="Genome Announc.">
        <title>Draft Genome Sequence of Lysobacter capsici AZ78, a Bacterium Antagonistic to Plant-Pathogenic Oomycetes.</title>
        <authorList>
            <person name="Puopolo G."/>
            <person name="Sonego P."/>
            <person name="Engelen K."/>
            <person name="Pertot I."/>
        </authorList>
    </citation>
    <scope>NUCLEOTIDE SEQUENCE [LARGE SCALE GENOMIC DNA]</scope>
    <source>
        <strain evidence="2 3">AZ78</strain>
    </source>
</reference>
<proteinExistence type="predicted"/>
<protein>
    <recommendedName>
        <fullName evidence="4">Outer membrane protein</fullName>
    </recommendedName>
</protein>
<dbReference type="Gene3D" id="3.30.110.170">
    <property type="entry name" value="Protein of unknown function (DUF541), domain 1"/>
    <property type="match status" value="1"/>
</dbReference>
<dbReference type="Proteomes" id="UP000023435">
    <property type="component" value="Unassembled WGS sequence"/>
</dbReference>
<feature type="signal peptide" evidence="1">
    <location>
        <begin position="1"/>
        <end position="46"/>
    </location>
</feature>